<evidence type="ECO:0000313" key="1">
    <source>
        <dbReference type="EMBL" id="KAK4300333.1"/>
    </source>
</evidence>
<gene>
    <name evidence="1" type="ORF">Pmani_027460</name>
</gene>
<evidence type="ECO:0000313" key="2">
    <source>
        <dbReference type="Proteomes" id="UP001292094"/>
    </source>
</evidence>
<dbReference type="PROSITE" id="PS51257">
    <property type="entry name" value="PROKAR_LIPOPROTEIN"/>
    <property type="match status" value="1"/>
</dbReference>
<proteinExistence type="predicted"/>
<protein>
    <submittedName>
        <fullName evidence="1">Uncharacterized protein</fullName>
    </submittedName>
</protein>
<dbReference type="AlphaFoldDB" id="A0AAE1TVQ9"/>
<dbReference type="Proteomes" id="UP001292094">
    <property type="component" value="Unassembled WGS sequence"/>
</dbReference>
<reference evidence="1" key="1">
    <citation type="submission" date="2023-11" db="EMBL/GenBank/DDBJ databases">
        <title>Genome assemblies of two species of porcelain crab, Petrolisthes cinctipes and Petrolisthes manimaculis (Anomura: Porcellanidae).</title>
        <authorList>
            <person name="Angst P."/>
        </authorList>
    </citation>
    <scope>NUCLEOTIDE SEQUENCE</scope>
    <source>
        <strain evidence="1">PB745_02</strain>
        <tissue evidence="1">Gill</tissue>
    </source>
</reference>
<dbReference type="EMBL" id="JAWZYT010003079">
    <property type="protein sequence ID" value="KAK4300333.1"/>
    <property type="molecule type" value="Genomic_DNA"/>
</dbReference>
<comment type="caution">
    <text evidence="1">The sequence shown here is derived from an EMBL/GenBank/DDBJ whole genome shotgun (WGS) entry which is preliminary data.</text>
</comment>
<keyword evidence="2" id="KW-1185">Reference proteome</keyword>
<name>A0AAE1TVQ9_9EUCA</name>
<accession>A0AAE1TVQ9</accession>
<organism evidence="1 2">
    <name type="scientific">Petrolisthes manimaculis</name>
    <dbReference type="NCBI Taxonomy" id="1843537"/>
    <lineage>
        <taxon>Eukaryota</taxon>
        <taxon>Metazoa</taxon>
        <taxon>Ecdysozoa</taxon>
        <taxon>Arthropoda</taxon>
        <taxon>Crustacea</taxon>
        <taxon>Multicrustacea</taxon>
        <taxon>Malacostraca</taxon>
        <taxon>Eumalacostraca</taxon>
        <taxon>Eucarida</taxon>
        <taxon>Decapoda</taxon>
        <taxon>Pleocyemata</taxon>
        <taxon>Anomura</taxon>
        <taxon>Galatheoidea</taxon>
        <taxon>Porcellanidae</taxon>
        <taxon>Petrolisthes</taxon>
    </lineage>
</organism>
<sequence length="97" mass="10131">MLLKVNSALLHTSDFPTGWPGIVGCGVVGFLSCKVTLILLSRDGCVELGTCPTIHSQATTSIRHNINNTVRGLVGSTLAQLPLSSGLTKGAIELWAT</sequence>